<dbReference type="PANTHER" id="PTHR10381">
    <property type="entry name" value="ATP-DEPENDENT CLP PROTEASE PROTEOLYTIC SUBUNIT"/>
    <property type="match status" value="1"/>
</dbReference>
<dbReference type="PANTHER" id="PTHR10381:SF11">
    <property type="entry name" value="ATP-DEPENDENT CLP PROTEASE PROTEOLYTIC SUBUNIT, MITOCHONDRIAL"/>
    <property type="match status" value="1"/>
</dbReference>
<dbReference type="GO" id="GO:0009368">
    <property type="term" value="C:endopeptidase Clp complex"/>
    <property type="evidence" value="ECO:0007669"/>
    <property type="project" value="TreeGrafter"/>
</dbReference>
<dbReference type="AlphaFoldDB" id="A0A0F9XDH4"/>
<dbReference type="InterPro" id="IPR001907">
    <property type="entry name" value="ClpP"/>
</dbReference>
<dbReference type="GO" id="GO:0006515">
    <property type="term" value="P:protein quality control for misfolded or incompletely synthesized proteins"/>
    <property type="evidence" value="ECO:0007669"/>
    <property type="project" value="TreeGrafter"/>
</dbReference>
<dbReference type="Gene3D" id="3.90.226.10">
    <property type="entry name" value="2-enoyl-CoA Hydratase, Chain A, domain 1"/>
    <property type="match status" value="1"/>
</dbReference>
<dbReference type="EMBL" id="LAZR01000116">
    <property type="protein sequence ID" value="KKN89793.1"/>
    <property type="molecule type" value="Genomic_DNA"/>
</dbReference>
<dbReference type="GO" id="GO:0004176">
    <property type="term" value="F:ATP-dependent peptidase activity"/>
    <property type="evidence" value="ECO:0007669"/>
    <property type="project" value="InterPro"/>
</dbReference>
<dbReference type="InterPro" id="IPR023562">
    <property type="entry name" value="ClpP/TepA"/>
</dbReference>
<evidence type="ECO:0008006" key="3">
    <source>
        <dbReference type="Google" id="ProtNLM"/>
    </source>
</evidence>
<comment type="caution">
    <text evidence="2">The sequence shown here is derived from an EMBL/GenBank/DDBJ whole genome shotgun (WGS) entry which is preliminary data.</text>
</comment>
<proteinExistence type="inferred from homology"/>
<dbReference type="GO" id="GO:0004252">
    <property type="term" value="F:serine-type endopeptidase activity"/>
    <property type="evidence" value="ECO:0007669"/>
    <property type="project" value="InterPro"/>
</dbReference>
<reference evidence="2" key="1">
    <citation type="journal article" date="2015" name="Nature">
        <title>Complex archaea that bridge the gap between prokaryotes and eukaryotes.</title>
        <authorList>
            <person name="Spang A."/>
            <person name="Saw J.H."/>
            <person name="Jorgensen S.L."/>
            <person name="Zaremba-Niedzwiedzka K."/>
            <person name="Martijn J."/>
            <person name="Lind A.E."/>
            <person name="van Eijk R."/>
            <person name="Schleper C."/>
            <person name="Guy L."/>
            <person name="Ettema T.J."/>
        </authorList>
    </citation>
    <scope>NUCLEOTIDE SEQUENCE</scope>
</reference>
<protein>
    <recommendedName>
        <fullName evidence="3">ATP-dependent Clp protease proteolytic subunit</fullName>
    </recommendedName>
</protein>
<dbReference type="SUPFAM" id="SSF52096">
    <property type="entry name" value="ClpP/crotonase"/>
    <property type="match status" value="1"/>
</dbReference>
<gene>
    <name evidence="2" type="ORF">LCGC14_0236410</name>
</gene>
<dbReference type="InterPro" id="IPR029045">
    <property type="entry name" value="ClpP/crotonase-like_dom_sf"/>
</dbReference>
<evidence type="ECO:0000256" key="1">
    <source>
        <dbReference type="ARBA" id="ARBA00007039"/>
    </source>
</evidence>
<evidence type="ECO:0000313" key="2">
    <source>
        <dbReference type="EMBL" id="KKN89793.1"/>
    </source>
</evidence>
<organism evidence="2">
    <name type="scientific">marine sediment metagenome</name>
    <dbReference type="NCBI Taxonomy" id="412755"/>
    <lineage>
        <taxon>unclassified sequences</taxon>
        <taxon>metagenomes</taxon>
        <taxon>ecological metagenomes</taxon>
    </lineage>
</organism>
<dbReference type="PRINTS" id="PR00127">
    <property type="entry name" value="CLPPROTEASEP"/>
</dbReference>
<dbReference type="Pfam" id="PF00574">
    <property type="entry name" value="CLP_protease"/>
    <property type="match status" value="1"/>
</dbReference>
<accession>A0A0F9XDH4</accession>
<sequence>MAEEAAVHTFNLDRQNREIWLVGEHLELGNDLDLAEPGVEYRMASRFIKNLRILMLDSDEPILIHMKTCGGIDCEGFAIYDAIRLCPCQITILSYTYARSMSSIILQAADSRVLMPSSTVMLHMGDMWFGGQYQQVVSLVEFEKSREQMFLDVYIDVMKEGGKFEKWSPKRIDSMLREKMQEKTEVYLTAEEAVQWGLADSIFDGDWGTLKGNKG</sequence>
<name>A0A0F9XDH4_9ZZZZ</name>
<dbReference type="GO" id="GO:0051117">
    <property type="term" value="F:ATPase binding"/>
    <property type="evidence" value="ECO:0007669"/>
    <property type="project" value="TreeGrafter"/>
</dbReference>
<comment type="similarity">
    <text evidence="1">Belongs to the peptidase S14 family.</text>
</comment>